<keyword evidence="8" id="KW-1185">Reference proteome</keyword>
<evidence type="ECO:0000313" key="8">
    <source>
        <dbReference type="Proteomes" id="UP000291022"/>
    </source>
</evidence>
<evidence type="ECO:0000256" key="6">
    <source>
        <dbReference type="SAM" id="MobiDB-lite"/>
    </source>
</evidence>
<dbReference type="GeneTree" id="ENSGT00940000154752"/>
<feature type="region of interest" description="Disordered" evidence="6">
    <location>
        <begin position="1"/>
        <end position="31"/>
    </location>
</feature>
<evidence type="ECO:0000256" key="2">
    <source>
        <dbReference type="ARBA" id="ARBA00022692"/>
    </source>
</evidence>
<dbReference type="GO" id="GO:0045954">
    <property type="term" value="P:positive regulation of natural killer cell mediated cytotoxicity"/>
    <property type="evidence" value="ECO:0007669"/>
    <property type="project" value="TreeGrafter"/>
</dbReference>
<feature type="compositionally biased region" description="Basic residues" evidence="6">
    <location>
        <begin position="16"/>
        <end position="26"/>
    </location>
</feature>
<dbReference type="InterPro" id="IPR050919">
    <property type="entry name" value="NKG2/CD94_NK_receptors"/>
</dbReference>
<reference evidence="7" key="3">
    <citation type="submission" date="2025-09" db="UniProtKB">
        <authorList>
            <consortium name="Ensembl"/>
        </authorList>
    </citation>
    <scope>IDENTIFICATION</scope>
</reference>
<comment type="subcellular location">
    <subcellularLocation>
        <location evidence="1">Membrane</location>
        <topology evidence="1">Single-pass type II membrane protein</topology>
    </subcellularLocation>
</comment>
<dbReference type="Gene3D" id="3.10.100.10">
    <property type="entry name" value="Mannose-Binding Protein A, subunit A"/>
    <property type="match status" value="1"/>
</dbReference>
<dbReference type="Ensembl" id="ENSUAMT00000026088.1">
    <property type="protein sequence ID" value="ENSUAMP00000023352.1"/>
    <property type="gene ID" value="ENSUAMG00000018310.1"/>
</dbReference>
<dbReference type="InterPro" id="IPR016187">
    <property type="entry name" value="CTDL_fold"/>
</dbReference>
<dbReference type="SUPFAM" id="SSF56436">
    <property type="entry name" value="C-type lectin-like"/>
    <property type="match status" value="1"/>
</dbReference>
<sequence>MNDQRENLSEPNLVKNSRRQQLKGKGTKSSNSVTGQEMFYAELNLQMLLRIFKGMTRNTIAKIKHTVQHTNNSRPVTRIQEAYPCGHCPKEWLTFSNNCYYISTEKKTWNESLTSCVSKNSNLLYVDKEDMYVSCPFLLDGVLFPLSSPCHIFLKDFIYLFEREIARESTNGEEREKQAHRGAGSLMQGSTPGPHDVIQRLRASEGRGVEDWDRQVMGSKEGTYCMVHWVLYTSNESWNLTSETRDVLYGD</sequence>
<accession>A0A452RV65</accession>
<reference evidence="7" key="2">
    <citation type="submission" date="2025-08" db="UniProtKB">
        <authorList>
            <consortium name="Ensembl"/>
        </authorList>
    </citation>
    <scope>IDENTIFICATION</scope>
</reference>
<dbReference type="AlphaFoldDB" id="A0A452RV65"/>
<dbReference type="Proteomes" id="UP000291022">
    <property type="component" value="Unassembled WGS sequence"/>
</dbReference>
<dbReference type="PANTHER" id="PTHR22800">
    <property type="entry name" value="C-TYPE LECTIN PROTEINS"/>
    <property type="match status" value="1"/>
</dbReference>
<feature type="region of interest" description="Disordered" evidence="6">
    <location>
        <begin position="170"/>
        <end position="195"/>
    </location>
</feature>
<dbReference type="GO" id="GO:0016020">
    <property type="term" value="C:membrane"/>
    <property type="evidence" value="ECO:0007669"/>
    <property type="project" value="UniProtKB-SubCell"/>
</dbReference>
<dbReference type="InterPro" id="IPR016186">
    <property type="entry name" value="C-type_lectin-like/link_sf"/>
</dbReference>
<evidence type="ECO:0000256" key="5">
    <source>
        <dbReference type="ARBA" id="ARBA00023136"/>
    </source>
</evidence>
<dbReference type="GO" id="GO:0002223">
    <property type="term" value="P:stimulatory C-type lectin receptor signaling pathway"/>
    <property type="evidence" value="ECO:0007669"/>
    <property type="project" value="TreeGrafter"/>
</dbReference>
<keyword evidence="4" id="KW-1133">Transmembrane helix</keyword>
<keyword evidence="3" id="KW-0735">Signal-anchor</keyword>
<protein>
    <recommendedName>
        <fullName evidence="9">C-type lectin domain-containing protein</fullName>
    </recommendedName>
</protein>
<proteinExistence type="predicted"/>
<name>A0A452RV65_URSAM</name>
<evidence type="ECO:0000256" key="4">
    <source>
        <dbReference type="ARBA" id="ARBA00022989"/>
    </source>
</evidence>
<evidence type="ECO:0000256" key="1">
    <source>
        <dbReference type="ARBA" id="ARBA00004606"/>
    </source>
</evidence>
<keyword evidence="5" id="KW-0472">Membrane</keyword>
<evidence type="ECO:0000256" key="3">
    <source>
        <dbReference type="ARBA" id="ARBA00022968"/>
    </source>
</evidence>
<reference evidence="8" key="1">
    <citation type="submission" date="2016-06" db="EMBL/GenBank/DDBJ databases">
        <title>De novo assembly and RNA-Seq shows season-dependent expression and editing in black bear kidneys.</title>
        <authorList>
            <person name="Korstanje R."/>
            <person name="Srivastava A."/>
            <person name="Sarsani V.K."/>
            <person name="Sheehan S.M."/>
            <person name="Seger R.L."/>
            <person name="Barter M.E."/>
            <person name="Lindqvist C."/>
            <person name="Brody L.C."/>
            <person name="Mullikin J.C."/>
        </authorList>
    </citation>
    <scope>NUCLEOTIDE SEQUENCE [LARGE SCALE GENOMIC DNA]</scope>
</reference>
<feature type="compositionally biased region" description="Basic and acidic residues" evidence="6">
    <location>
        <begin position="170"/>
        <end position="179"/>
    </location>
</feature>
<evidence type="ECO:0000313" key="7">
    <source>
        <dbReference type="Ensembl" id="ENSUAMP00000023352.1"/>
    </source>
</evidence>
<organism evidence="7 8">
    <name type="scientific">Ursus americanus</name>
    <name type="common">American black bear</name>
    <name type="synonym">Euarctos americanus</name>
    <dbReference type="NCBI Taxonomy" id="9643"/>
    <lineage>
        <taxon>Eukaryota</taxon>
        <taxon>Metazoa</taxon>
        <taxon>Chordata</taxon>
        <taxon>Craniata</taxon>
        <taxon>Vertebrata</taxon>
        <taxon>Euteleostomi</taxon>
        <taxon>Mammalia</taxon>
        <taxon>Eutheria</taxon>
        <taxon>Laurasiatheria</taxon>
        <taxon>Carnivora</taxon>
        <taxon>Caniformia</taxon>
        <taxon>Ursidae</taxon>
        <taxon>Ursus</taxon>
    </lineage>
</organism>
<dbReference type="STRING" id="9643.ENSUAMP00000023352"/>
<dbReference type="PANTHER" id="PTHR22800:SF242">
    <property type="entry name" value="NKG2-A_NKG2-B TYPE II INTEGRAL MEMBRANE PROTEIN"/>
    <property type="match status" value="1"/>
</dbReference>
<keyword evidence="2" id="KW-0812">Transmembrane</keyword>
<evidence type="ECO:0008006" key="9">
    <source>
        <dbReference type="Google" id="ProtNLM"/>
    </source>
</evidence>